<dbReference type="EMBL" id="BLJN01000006">
    <property type="protein sequence ID" value="GFE83253.1"/>
    <property type="molecule type" value="Genomic_DNA"/>
</dbReference>
<dbReference type="Proteomes" id="UP000445000">
    <property type="component" value="Unassembled WGS sequence"/>
</dbReference>
<gene>
    <name evidence="2" type="ORF">GCM10011487_52530</name>
</gene>
<dbReference type="AlphaFoldDB" id="A0A829YK93"/>
<feature type="region of interest" description="Disordered" evidence="1">
    <location>
        <begin position="529"/>
        <end position="549"/>
    </location>
</feature>
<organism evidence="2 3">
    <name type="scientific">Steroidobacter agaridevorans</name>
    <dbReference type="NCBI Taxonomy" id="2695856"/>
    <lineage>
        <taxon>Bacteria</taxon>
        <taxon>Pseudomonadati</taxon>
        <taxon>Pseudomonadota</taxon>
        <taxon>Gammaproteobacteria</taxon>
        <taxon>Steroidobacterales</taxon>
        <taxon>Steroidobacteraceae</taxon>
        <taxon>Steroidobacter</taxon>
    </lineage>
</organism>
<name>A0A829YK93_9GAMM</name>
<dbReference type="InterPro" id="IPR028994">
    <property type="entry name" value="Integrin_alpha_N"/>
</dbReference>
<sequence>MEDIMRYLGRSGALLLALLSGLLVSGVIETARAAGFDQRYSVRIGDENSDGTMDAIFVKAPGSVLIPIDDLSIVVPPGVRDFILRSNGQLGFAIDGQLSAAERAATATWAATEAIDLFVRDVDLDGRIDLELTGISQVIPNHFDQIVYAPATNYGAPSVLTSENRKFSRFHEDLFRWLQNNDYFDQNAPRKITSVEPAQRYWFGSLADRDNAYLMNKWLQDCSVRYPNHFCAVSDRPPPPPCVRTVSQTDDYGNYIGTANTDICQKPVHILIYLPGAITTAADYSVFDAEARETADILERLNLTCPALPTSDAERLAQIGDLIYQHVILRNVPAADRLNSWTHEPFPGDELFNAADKTYHHYDVLTKVCDLSETNCNLANVRDSAARRYSYPAFQMQANLTTIPGGSLPVYVASPGLTSYPWAYIVPAGPINQRMIQAGPWQGGTQNVTEAPHISYPGTISRYIEQKNNALHVFTHGTGLNRAKCTLGTENRAYNIFLAAQNDLHGPKAFKTLDKQIIRYWRRTYTPNGVGDPPWSGDGNPVDIPAPHQ</sequence>
<reference evidence="3" key="1">
    <citation type="submission" date="2020-01" db="EMBL/GenBank/DDBJ databases">
        <title>'Steroidobacter agaridevorans' sp. nov., agar-degrading bacteria isolated from rhizosphere soils.</title>
        <authorList>
            <person name="Ikenaga M."/>
            <person name="Kataoka M."/>
            <person name="Murouchi A."/>
            <person name="Katsuragi S."/>
            <person name="Sakai M."/>
        </authorList>
    </citation>
    <scope>NUCLEOTIDE SEQUENCE [LARGE SCALE GENOMIC DNA]</scope>
    <source>
        <strain evidence="3">YU21-B</strain>
    </source>
</reference>
<evidence type="ECO:0000313" key="2">
    <source>
        <dbReference type="EMBL" id="GFE83253.1"/>
    </source>
</evidence>
<evidence type="ECO:0000313" key="3">
    <source>
        <dbReference type="Proteomes" id="UP000445000"/>
    </source>
</evidence>
<evidence type="ECO:0000256" key="1">
    <source>
        <dbReference type="SAM" id="MobiDB-lite"/>
    </source>
</evidence>
<accession>A0A829YK93</accession>
<dbReference type="SUPFAM" id="SSF69318">
    <property type="entry name" value="Integrin alpha N-terminal domain"/>
    <property type="match status" value="1"/>
</dbReference>
<protein>
    <submittedName>
        <fullName evidence="2">Uncharacterized protein</fullName>
    </submittedName>
</protein>
<proteinExistence type="predicted"/>
<keyword evidence="3" id="KW-1185">Reference proteome</keyword>
<comment type="caution">
    <text evidence="2">The sequence shown here is derived from an EMBL/GenBank/DDBJ whole genome shotgun (WGS) entry which is preliminary data.</text>
</comment>